<protein>
    <submittedName>
        <fullName evidence="6">FHA domain-containing protein</fullName>
    </submittedName>
</protein>
<feature type="domain" description="FtsK" evidence="5">
    <location>
        <begin position="674"/>
        <end position="842"/>
    </location>
</feature>
<dbReference type="EMBL" id="JAGSOG010000111">
    <property type="protein sequence ID" value="MBR7835819.1"/>
    <property type="molecule type" value="Genomic_DNA"/>
</dbReference>
<keyword evidence="7" id="KW-1185">Reference proteome</keyword>
<dbReference type="Proteomes" id="UP000675781">
    <property type="component" value="Unassembled WGS sequence"/>
</dbReference>
<dbReference type="InterPro" id="IPR002543">
    <property type="entry name" value="FtsK_dom"/>
</dbReference>
<dbReference type="Gene3D" id="3.40.50.300">
    <property type="entry name" value="P-loop containing nucleotide triphosphate hydrolases"/>
    <property type="match status" value="2"/>
</dbReference>
<sequence length="957" mass="99285">MQLRLSVSVPTGPARAAGRATAGGANPSSLLDVLVSAPAGTPLRAAVGQLANLAGLAEPVFHVGAARPAPDHPLGVPPLVDGAVLTADQAAATLPAPGNLELHVIGGPDAGGVHLLTPPAPGRTAMRLTIGRGAEADIRIEDPDLSRRHAELTVSADWVRLADCGSTNGTVLGGARIGAEPVLLAPQTPVRVGETTLLLRLGEEPLETEPDRLGKVLVRVRPRVAAPIPTPRFELPPPPGARGLPAARRRAQAGYEQAKAATEAKISAALALESALRRTRHPDPAALLTTALRPGEALWSRSRDQPELLELRLGTARLPSVVTVRQGTHSFRPRVPAAPVTVDLARVGVLGVVGVGEIEATGPGGVPDADTLSPSRARGIRVGTLGQGGALDPDMAPYPAGLGTSGATVAGGATGSGTSAAYSVRALGRSLVAQLAALCSPLDVDLVVLSPNSPEPWRWTTWLPHCAPQDGQNCRALVGFDATQARARIAELTVRLEARQGALRGSNEPWPGRRTVLVVDQGDLPGHAVYPPELLRLLAEGPQVGMHALVLAQRPEDLPASIGAVATVGGEVHTRLRLDQPEALAIDGILADLTSPQWALRFAHALAPLRDAREGGVQGIHGTNQRQLPEEARLLPLLELDLLTPTKISARWNTQRETPQSADGLTVVLGADSHGAVRAELTGHHILVGGVSGSGVSEALRSVLCSAALPTPPERLNVLLVSGGGGPSWGESAKLPHVVEHLETPPTEPQLRRLLTLAVTRSGVAGARVLLGVDGLDRLAAQHPWFVKELTELAQQGRKVGVHLLLGITLDDGPARRLLDGELCEELDLRLALRTYGPEESRRLVSLPDAAAIRPSLPGRAWLALPDGRVLPVQVPRVGGRMASSATARANVTAEDWRRLGDALPPRGAGLAGTGAVPVAPGAPTDLALLVESAQRAAAAKAQLPGQGQGQTTARTA</sequence>
<gene>
    <name evidence="6" type="ORF">KDL01_21275</name>
</gene>
<dbReference type="PANTHER" id="PTHR23308">
    <property type="entry name" value="NUCLEAR INHIBITOR OF PROTEIN PHOSPHATASE-1"/>
    <property type="match status" value="1"/>
</dbReference>
<feature type="binding site" evidence="2">
    <location>
        <begin position="690"/>
        <end position="697"/>
    </location>
    <ligand>
        <name>ATP</name>
        <dbReference type="ChEBI" id="CHEBI:30616"/>
    </ligand>
</feature>
<evidence type="ECO:0000256" key="1">
    <source>
        <dbReference type="ARBA" id="ARBA00022553"/>
    </source>
</evidence>
<dbReference type="GO" id="GO:0005524">
    <property type="term" value="F:ATP binding"/>
    <property type="evidence" value="ECO:0007669"/>
    <property type="project" value="UniProtKB-UniRule"/>
</dbReference>
<keyword evidence="1" id="KW-0597">Phosphoprotein</keyword>
<evidence type="ECO:0000259" key="5">
    <source>
        <dbReference type="PROSITE" id="PS50901"/>
    </source>
</evidence>
<feature type="domain" description="FHA" evidence="4">
    <location>
        <begin position="128"/>
        <end position="177"/>
    </location>
</feature>
<dbReference type="Pfam" id="PF00498">
    <property type="entry name" value="FHA"/>
    <property type="match status" value="1"/>
</dbReference>
<evidence type="ECO:0000259" key="4">
    <source>
        <dbReference type="PROSITE" id="PS50006"/>
    </source>
</evidence>
<dbReference type="GO" id="GO:0003677">
    <property type="term" value="F:DNA binding"/>
    <property type="evidence" value="ECO:0007669"/>
    <property type="project" value="InterPro"/>
</dbReference>
<reference evidence="6" key="1">
    <citation type="submission" date="2021-04" db="EMBL/GenBank/DDBJ databases">
        <title>Genome based classification of Actinospica acidithermotolerans sp. nov., an actinobacterium isolated from an Indonesian hot spring.</title>
        <authorList>
            <person name="Kusuma A.B."/>
            <person name="Putra K.E."/>
            <person name="Nafisah S."/>
            <person name="Loh J."/>
            <person name="Nouioui I."/>
            <person name="Goodfellow M."/>
        </authorList>
    </citation>
    <scope>NUCLEOTIDE SEQUENCE</scope>
    <source>
        <strain evidence="6">CSCA 57</strain>
    </source>
</reference>
<organism evidence="6 7">
    <name type="scientific">Actinospica durhamensis</name>
    <dbReference type="NCBI Taxonomy" id="1508375"/>
    <lineage>
        <taxon>Bacteria</taxon>
        <taxon>Bacillati</taxon>
        <taxon>Actinomycetota</taxon>
        <taxon>Actinomycetes</taxon>
        <taxon>Catenulisporales</taxon>
        <taxon>Actinospicaceae</taxon>
        <taxon>Actinospica</taxon>
    </lineage>
</organism>
<name>A0A941EXL4_9ACTN</name>
<proteinExistence type="predicted"/>
<keyword evidence="2" id="KW-0067">ATP-binding</keyword>
<dbReference type="Gene3D" id="2.60.200.20">
    <property type="match status" value="1"/>
</dbReference>
<keyword evidence="2" id="KW-0547">Nucleotide-binding</keyword>
<feature type="region of interest" description="Disordered" evidence="3">
    <location>
        <begin position="1"/>
        <end position="23"/>
    </location>
</feature>
<dbReference type="InterPro" id="IPR000253">
    <property type="entry name" value="FHA_dom"/>
</dbReference>
<dbReference type="RefSeq" id="WP_212530311.1">
    <property type="nucleotide sequence ID" value="NZ_JAGSOG010000111.1"/>
</dbReference>
<dbReference type="InterPro" id="IPR050923">
    <property type="entry name" value="Cell_Proc_Reg/RNA_Proc"/>
</dbReference>
<dbReference type="CDD" id="cd00060">
    <property type="entry name" value="FHA"/>
    <property type="match status" value="1"/>
</dbReference>
<dbReference type="Pfam" id="PF01580">
    <property type="entry name" value="FtsK_SpoIIIE"/>
    <property type="match status" value="1"/>
</dbReference>
<comment type="caution">
    <text evidence="6">The sequence shown here is derived from an EMBL/GenBank/DDBJ whole genome shotgun (WGS) entry which is preliminary data.</text>
</comment>
<dbReference type="SUPFAM" id="SSF49879">
    <property type="entry name" value="SMAD/FHA domain"/>
    <property type="match status" value="1"/>
</dbReference>
<evidence type="ECO:0000313" key="7">
    <source>
        <dbReference type="Proteomes" id="UP000675781"/>
    </source>
</evidence>
<evidence type="ECO:0000256" key="3">
    <source>
        <dbReference type="SAM" id="MobiDB-lite"/>
    </source>
</evidence>
<dbReference type="PROSITE" id="PS50006">
    <property type="entry name" value="FHA_DOMAIN"/>
    <property type="match status" value="1"/>
</dbReference>
<feature type="compositionally biased region" description="Low complexity" evidence="3">
    <location>
        <begin position="10"/>
        <end position="23"/>
    </location>
</feature>
<accession>A0A941EXL4</accession>
<dbReference type="PROSITE" id="PS50901">
    <property type="entry name" value="FTSK"/>
    <property type="match status" value="1"/>
</dbReference>
<dbReference type="InterPro" id="IPR027417">
    <property type="entry name" value="P-loop_NTPase"/>
</dbReference>
<dbReference type="SMART" id="SM00240">
    <property type="entry name" value="FHA"/>
    <property type="match status" value="1"/>
</dbReference>
<dbReference type="AlphaFoldDB" id="A0A941EXL4"/>
<evidence type="ECO:0000313" key="6">
    <source>
        <dbReference type="EMBL" id="MBR7835819.1"/>
    </source>
</evidence>
<dbReference type="InterPro" id="IPR008984">
    <property type="entry name" value="SMAD_FHA_dom_sf"/>
</dbReference>
<evidence type="ECO:0000256" key="2">
    <source>
        <dbReference type="PROSITE-ProRule" id="PRU00289"/>
    </source>
</evidence>